<comment type="caution">
    <text evidence="2">The sequence shown here is derived from an EMBL/GenBank/DDBJ whole genome shotgun (WGS) entry which is preliminary data.</text>
</comment>
<dbReference type="EMBL" id="JNHN01000179">
    <property type="protein sequence ID" value="KDS48498.1"/>
    <property type="molecule type" value="Genomic_DNA"/>
</dbReference>
<accession>A0A078RZM3</accession>
<reference evidence="2 3" key="1">
    <citation type="submission" date="2014-04" db="EMBL/GenBank/DDBJ databases">
        <authorList>
            <person name="Sears C."/>
            <person name="Carroll K."/>
            <person name="Sack B.R."/>
            <person name="Qadri F."/>
            <person name="Myers L.L."/>
            <person name="Chung G.-T."/>
            <person name="Escheverria P."/>
            <person name="Fraser C.M."/>
            <person name="Sadzewicz L."/>
            <person name="Shefchek K.A."/>
            <person name="Tallon L."/>
            <person name="Das S.P."/>
            <person name="Daugherty S."/>
            <person name="Mongodin E.F."/>
        </authorList>
    </citation>
    <scope>NUCLEOTIDE SEQUENCE [LARGE SCALE GENOMIC DNA]</scope>
    <source>
        <strain evidence="2 3">3978 T3 ii</strain>
    </source>
</reference>
<evidence type="ECO:0000256" key="1">
    <source>
        <dbReference type="SAM" id="Phobius"/>
    </source>
</evidence>
<dbReference type="AlphaFoldDB" id="A0A078RZM3"/>
<feature type="transmembrane region" description="Helical" evidence="1">
    <location>
        <begin position="213"/>
        <end position="234"/>
    </location>
</feature>
<sequence length="504" mass="59079">MNVITKLMYSIHRILGTLLCILFLMWFLSAFVMMYHRFPRVSAKEKMQKLDMLSQTGDSLPDISSVTARLPRGVKVRSTILNLNAGHPEFSFSTTKGTLHFLADSTISRPSLDSEHLHRTAALWCSSPITRIDPLHSLDQWIPFAELKKEMPIYKIYFADDAGTQLYLSSQNGEALQFSNRSERFWAWLGAIPHWVYFTWLRQDTVLWTKTVIWLTALGCLMVIAGIWVTVDVWRKTHRSRHPKFSPYRKRWYHWHYVSGIFFGIFVLTFTFSGMMSLADIPEWIHKPALKKGSATRTLHARAPQPEDYPLDYRRVIAAYPQALQIEWRNFREHPYYIVKDRKNEYYIDAADSLPRPLQLSEEEILKGVESIYTSQRDSSQHIPGIRISRLEHFETYYRDMSNMYRGRPQLPVWKITVDDPDRSVYYIHPETGIIRHVDTSSRWKYWSYTALHRMRLPGLNSNATLRKTVLWVLLLGGTAVCITGVALSVNYIRRKCCKRQKRY</sequence>
<name>A0A078RZM3_BACUN</name>
<keyword evidence="1" id="KW-0812">Transmembrane</keyword>
<evidence type="ECO:0000313" key="3">
    <source>
        <dbReference type="Proteomes" id="UP000028013"/>
    </source>
</evidence>
<dbReference type="PATRIC" id="fig|1339349.3.peg.3304"/>
<feature type="transmembrane region" description="Helical" evidence="1">
    <location>
        <begin position="14"/>
        <end position="35"/>
    </location>
</feature>
<feature type="transmembrane region" description="Helical" evidence="1">
    <location>
        <begin position="470"/>
        <end position="493"/>
    </location>
</feature>
<proteinExistence type="predicted"/>
<protein>
    <submittedName>
        <fullName evidence="2">Prokaryotic cytochrome b561 family protein</fullName>
    </submittedName>
</protein>
<organism evidence="2 3">
    <name type="scientific">Bacteroides uniformis str. 3978 T3 ii</name>
    <dbReference type="NCBI Taxonomy" id="1339349"/>
    <lineage>
        <taxon>Bacteria</taxon>
        <taxon>Pseudomonadati</taxon>
        <taxon>Bacteroidota</taxon>
        <taxon>Bacteroidia</taxon>
        <taxon>Bacteroidales</taxon>
        <taxon>Bacteroidaceae</taxon>
        <taxon>Bacteroides</taxon>
    </lineage>
</organism>
<dbReference type="InterPro" id="IPR005625">
    <property type="entry name" value="PepSY-ass_TM"/>
</dbReference>
<dbReference type="PANTHER" id="PTHR34219">
    <property type="entry name" value="IRON-REGULATED INNER MEMBRANE PROTEIN-RELATED"/>
    <property type="match status" value="1"/>
</dbReference>
<dbReference type="RefSeq" id="WP_039163397.1">
    <property type="nucleotide sequence ID" value="NZ_JNHN01000179.1"/>
</dbReference>
<keyword evidence="1" id="KW-1133">Transmembrane helix</keyword>
<feature type="transmembrane region" description="Helical" evidence="1">
    <location>
        <begin position="255"/>
        <end position="278"/>
    </location>
</feature>
<gene>
    <name evidence="2" type="ORF">M094_2183</name>
</gene>
<evidence type="ECO:0000313" key="2">
    <source>
        <dbReference type="EMBL" id="KDS48498.1"/>
    </source>
</evidence>
<dbReference type="Proteomes" id="UP000028013">
    <property type="component" value="Unassembled WGS sequence"/>
</dbReference>
<keyword evidence="1" id="KW-0472">Membrane</keyword>
<dbReference type="PANTHER" id="PTHR34219:SF6">
    <property type="entry name" value="BLR3280 PROTEIN"/>
    <property type="match status" value="1"/>
</dbReference>
<feature type="transmembrane region" description="Helical" evidence="1">
    <location>
        <begin position="185"/>
        <end position="201"/>
    </location>
</feature>